<dbReference type="AlphaFoldDB" id="X1SN37"/>
<organism evidence="1">
    <name type="scientific">marine sediment metagenome</name>
    <dbReference type="NCBI Taxonomy" id="412755"/>
    <lineage>
        <taxon>unclassified sequences</taxon>
        <taxon>metagenomes</taxon>
        <taxon>ecological metagenomes</taxon>
    </lineage>
</organism>
<reference evidence="1" key="1">
    <citation type="journal article" date="2014" name="Front. Microbiol.">
        <title>High frequency of phylogenetically diverse reductive dehalogenase-homologous genes in deep subseafloor sedimentary metagenomes.</title>
        <authorList>
            <person name="Kawai M."/>
            <person name="Futagami T."/>
            <person name="Toyoda A."/>
            <person name="Takaki Y."/>
            <person name="Nishi S."/>
            <person name="Hori S."/>
            <person name="Arai W."/>
            <person name="Tsubouchi T."/>
            <person name="Morono Y."/>
            <person name="Uchiyama I."/>
            <person name="Ito T."/>
            <person name="Fujiyama A."/>
            <person name="Inagaki F."/>
            <person name="Takami H."/>
        </authorList>
    </citation>
    <scope>NUCLEOTIDE SEQUENCE</scope>
    <source>
        <strain evidence="1">Expedition CK06-06</strain>
    </source>
</reference>
<comment type="caution">
    <text evidence="1">The sequence shown here is derived from an EMBL/GenBank/DDBJ whole genome shotgun (WGS) entry which is preliminary data.</text>
</comment>
<accession>X1SN37</accession>
<name>X1SN37_9ZZZZ</name>
<proteinExistence type="predicted"/>
<dbReference type="EMBL" id="BARW01015403">
    <property type="protein sequence ID" value="GAI94363.1"/>
    <property type="molecule type" value="Genomic_DNA"/>
</dbReference>
<evidence type="ECO:0000313" key="1">
    <source>
        <dbReference type="EMBL" id="GAI94363.1"/>
    </source>
</evidence>
<protein>
    <submittedName>
        <fullName evidence="1">Uncharacterized protein</fullName>
    </submittedName>
</protein>
<gene>
    <name evidence="1" type="ORF">S12H4_27046</name>
</gene>
<sequence length="55" mass="6265">MAVRYNGVAMGGQRETLLPPRLNYITLLSHQTNYSKLKSIIGFNAPIYNNTVDYF</sequence>